<dbReference type="InterPro" id="IPR046818">
    <property type="entry name" value="MmeI_C"/>
</dbReference>
<reference evidence="11 12" key="1">
    <citation type="submission" date="2023-08" db="EMBL/GenBank/DDBJ databases">
        <title>New molecular markers tilS and rpoB for phylogenetic and monitoring studies of the genus Thiothrix biodiversity.</title>
        <authorList>
            <person name="Ravin N.V."/>
            <person name="Smolyakov D."/>
            <person name="Markov N.D."/>
            <person name="Beletsky A.V."/>
            <person name="Mardanov A.V."/>
            <person name="Rudenko T.S."/>
            <person name="Grabovich M.Y."/>
        </authorList>
    </citation>
    <scope>NUCLEOTIDE SEQUENCE</scope>
    <source>
        <strain evidence="11">DNT52</strain>
        <strain evidence="10 12">H33</strain>
    </source>
</reference>
<feature type="domain" description="MmeI-like N-terminal" evidence="5">
    <location>
        <begin position="12"/>
        <end position="169"/>
    </location>
</feature>
<feature type="domain" description="MmeI-like DNA-methyltransferase" evidence="9">
    <location>
        <begin position="329"/>
        <end position="587"/>
    </location>
</feature>
<protein>
    <recommendedName>
        <fullName evidence="1">site-specific DNA-methyltransferase (adenine-specific)</fullName>
        <ecNumber evidence="1">2.1.1.72</ecNumber>
    </recommendedName>
</protein>
<dbReference type="Pfam" id="PF20473">
    <property type="entry name" value="MmeI_Mtase"/>
    <property type="match status" value="1"/>
</dbReference>
<dbReference type="EC" id="2.1.1.72" evidence="1"/>
<evidence type="ECO:0000256" key="2">
    <source>
        <dbReference type="ARBA" id="ARBA00022603"/>
    </source>
</evidence>
<accession>A0AA51MJA3</accession>
<dbReference type="InterPro" id="IPR046816">
    <property type="entry name" value="MmeI_Mtase"/>
</dbReference>
<evidence type="ECO:0000259" key="5">
    <source>
        <dbReference type="Pfam" id="PF20464"/>
    </source>
</evidence>
<evidence type="ECO:0000313" key="11">
    <source>
        <dbReference type="EMBL" id="WML85482.1"/>
    </source>
</evidence>
<dbReference type="InterPro" id="IPR046819">
    <property type="entry name" value="MmeI_hel"/>
</dbReference>
<dbReference type="GO" id="GO:0009007">
    <property type="term" value="F:site-specific DNA-methyltransferase (adenine-specific) activity"/>
    <property type="evidence" value="ECO:0007669"/>
    <property type="project" value="UniProtKB-EC"/>
</dbReference>
<evidence type="ECO:0000256" key="1">
    <source>
        <dbReference type="ARBA" id="ARBA00011900"/>
    </source>
</evidence>
<dbReference type="EMBL" id="JAVFKN010000003">
    <property type="protein sequence ID" value="MDQ5767675.1"/>
    <property type="molecule type" value="Genomic_DNA"/>
</dbReference>
<dbReference type="InterPro" id="IPR046817">
    <property type="entry name" value="MmeI_N"/>
</dbReference>
<feature type="domain" description="MmeI-like helicase spacer" evidence="6">
    <location>
        <begin position="177"/>
        <end position="252"/>
    </location>
</feature>
<dbReference type="SUPFAM" id="SSF53335">
    <property type="entry name" value="S-adenosyl-L-methionine-dependent methyltransferases"/>
    <property type="match status" value="1"/>
</dbReference>
<evidence type="ECO:0000313" key="10">
    <source>
        <dbReference type="EMBL" id="MDQ5767675.1"/>
    </source>
</evidence>
<dbReference type="PRINTS" id="PR00507">
    <property type="entry name" value="N12N6MTFRASE"/>
</dbReference>
<name>A0AA51MJA3_9GAMM</name>
<sequence length="894" mass="102289">MLALSSRATHGMNIDTLEQNLRKLVTNPDPDQFLYELLLAYEQPRASITRLQKGDYNLAKRGTDVLWKKKVYFSHERHLDLHALIDAIQQDTAITRHAPRFLIVTTMQHLVAVDTKTQDTLDIELVDLPKHFDFFLPWAGMEKQQFQSENPADVKAAERMGRLYDLIHADNKAFDRHALNLFLSRLLFCFFAEDTGIFGDNQFTNAVGSHTADDGSDLSNYLQKLFRVLALRERGDFPAFLQAFPYVNGGLFEKDYPVPQFSRKSRKLILECGALNWKAINPDIFGSMIQAVVHDEQRSHLGMHYTSVVNIMKVIEPLFLNELAEELGKAAGNEGKLVKLLDRLYHLRIFDPACGSGNFLIIAYKELCKLEIAIFRELQALNTKWKTAKSGIRLTQFYGIELDDFAHETAKLSLWLAEHQMNMAFREVFGDAKPTLPLQSGGNIVCGNATRLNWETVCPKTPTHETYILGNPPYLGARMQNADQKADLEYVFKGLDGYKNLDYVSCWFFKSADFIKNTKYESAFVSTNSICQGEQVALLWKPIFSKGLEIQFAHQSFKWVNSAKGNAGVMCIIVGLADKNAIKKSLYINEVLKKVKSINAYLLDGDNGVFVLKRNKQLSNLPLMPKGNMPYDGGFFSLTTQEKDKLISESPSSQKFIKKMIGAKEFIQGMERWCIWVDDNDLNEAIEIPFIKNRIAQVKEMRLASIDLSARKLAERPHQFREVNVPNNNSIIIPSATSERRDYIPMAFLDKSTIVTNLAFVIYDAEPYIFAVISSRMHMTWVRAVAGRLKTDYRYSSSLCYNTFPFPDISAKQKEKLEDHVFRVLDEREKHPEKTMAQLYDPDKMPEALRQAHHDMDIAIEQCYRAKPFTTDEERLEYLFTLYEAMIAKEKARG</sequence>
<dbReference type="Pfam" id="PF20466">
    <property type="entry name" value="MmeI_TRD"/>
    <property type="match status" value="1"/>
</dbReference>
<dbReference type="Pfam" id="PF20467">
    <property type="entry name" value="MmeI_C"/>
    <property type="match status" value="1"/>
</dbReference>
<evidence type="ECO:0000259" key="7">
    <source>
        <dbReference type="Pfam" id="PF20466"/>
    </source>
</evidence>
<gene>
    <name evidence="10" type="ORF">RCC75_04005</name>
    <name evidence="11" type="ORF">RCG00_14380</name>
</gene>
<dbReference type="InterPro" id="IPR029063">
    <property type="entry name" value="SAM-dependent_MTases_sf"/>
</dbReference>
<evidence type="ECO:0000259" key="8">
    <source>
        <dbReference type="Pfam" id="PF20467"/>
    </source>
</evidence>
<evidence type="ECO:0000256" key="3">
    <source>
        <dbReference type="ARBA" id="ARBA00022679"/>
    </source>
</evidence>
<dbReference type="InterPro" id="IPR046820">
    <property type="entry name" value="MmeI_TRD"/>
</dbReference>
<dbReference type="RefSeq" id="WP_308133830.1">
    <property type="nucleotide sequence ID" value="NZ_CP133217.1"/>
</dbReference>
<feature type="domain" description="MmeI-like target recognition" evidence="7">
    <location>
        <begin position="608"/>
        <end position="809"/>
    </location>
</feature>
<evidence type="ECO:0000259" key="9">
    <source>
        <dbReference type="Pfam" id="PF20473"/>
    </source>
</evidence>
<comment type="catalytic activity">
    <reaction evidence="4">
        <text>a 2'-deoxyadenosine in DNA + S-adenosyl-L-methionine = an N(6)-methyl-2'-deoxyadenosine in DNA + S-adenosyl-L-homocysteine + H(+)</text>
        <dbReference type="Rhea" id="RHEA:15197"/>
        <dbReference type="Rhea" id="RHEA-COMP:12418"/>
        <dbReference type="Rhea" id="RHEA-COMP:12419"/>
        <dbReference type="ChEBI" id="CHEBI:15378"/>
        <dbReference type="ChEBI" id="CHEBI:57856"/>
        <dbReference type="ChEBI" id="CHEBI:59789"/>
        <dbReference type="ChEBI" id="CHEBI:90615"/>
        <dbReference type="ChEBI" id="CHEBI:90616"/>
        <dbReference type="EC" id="2.1.1.72"/>
    </reaction>
</comment>
<keyword evidence="3" id="KW-0808">Transferase</keyword>
<evidence type="ECO:0000259" key="6">
    <source>
        <dbReference type="Pfam" id="PF20465"/>
    </source>
</evidence>
<dbReference type="PANTHER" id="PTHR33841:SF1">
    <property type="entry name" value="DNA METHYLTRANSFERASE A"/>
    <property type="match status" value="1"/>
</dbReference>
<dbReference type="Proteomes" id="UP001229862">
    <property type="component" value="Chromosome"/>
</dbReference>
<dbReference type="Gene3D" id="3.40.50.150">
    <property type="entry name" value="Vaccinia Virus protein VP39"/>
    <property type="match status" value="1"/>
</dbReference>
<dbReference type="AlphaFoldDB" id="A0AA51MJA3"/>
<keyword evidence="2 11" id="KW-0489">Methyltransferase</keyword>
<evidence type="ECO:0000256" key="4">
    <source>
        <dbReference type="ARBA" id="ARBA00047942"/>
    </source>
</evidence>
<proteinExistence type="predicted"/>
<dbReference type="Proteomes" id="UP001223336">
    <property type="component" value="Unassembled WGS sequence"/>
</dbReference>
<dbReference type="EMBL" id="CP133217">
    <property type="protein sequence ID" value="WML85482.1"/>
    <property type="molecule type" value="Genomic_DNA"/>
</dbReference>
<dbReference type="InterPro" id="IPR050953">
    <property type="entry name" value="N4_N6_ade-DNA_methylase"/>
</dbReference>
<feature type="domain" description="MmeI-like C-terminal" evidence="8">
    <location>
        <begin position="810"/>
        <end position="886"/>
    </location>
</feature>
<dbReference type="PANTHER" id="PTHR33841">
    <property type="entry name" value="DNA METHYLTRANSFERASE YEEA-RELATED"/>
    <property type="match status" value="1"/>
</dbReference>
<dbReference type="GO" id="GO:0032259">
    <property type="term" value="P:methylation"/>
    <property type="evidence" value="ECO:0007669"/>
    <property type="project" value="UniProtKB-KW"/>
</dbReference>
<dbReference type="REBASE" id="755012">
    <property type="entry name" value="TsuDNT52ORF14380P"/>
</dbReference>
<evidence type="ECO:0000313" key="12">
    <source>
        <dbReference type="Proteomes" id="UP001223336"/>
    </source>
</evidence>
<organism evidence="11">
    <name type="scientific">Thiothrix subterranea</name>
    <dbReference type="NCBI Taxonomy" id="2735563"/>
    <lineage>
        <taxon>Bacteria</taxon>
        <taxon>Pseudomonadati</taxon>
        <taxon>Pseudomonadota</taxon>
        <taxon>Gammaproteobacteria</taxon>
        <taxon>Thiotrichales</taxon>
        <taxon>Thiotrichaceae</taxon>
        <taxon>Thiothrix</taxon>
    </lineage>
</organism>
<dbReference type="Pfam" id="PF20465">
    <property type="entry name" value="MmeI_hel"/>
    <property type="match status" value="1"/>
</dbReference>
<dbReference type="Pfam" id="PF20464">
    <property type="entry name" value="MmeI_N"/>
    <property type="match status" value="1"/>
</dbReference>
<keyword evidence="12" id="KW-1185">Reference proteome</keyword>